<reference evidence="3" key="1">
    <citation type="submission" date="2023-07" db="EMBL/GenBank/DDBJ databases">
        <title>A chromosome-level genome assembly of Lolium multiflorum.</title>
        <authorList>
            <person name="Chen Y."/>
            <person name="Copetti D."/>
            <person name="Kolliker R."/>
            <person name="Studer B."/>
        </authorList>
    </citation>
    <scope>NUCLEOTIDE SEQUENCE</scope>
    <source>
        <strain evidence="3">02402/16</strain>
        <tissue evidence="3">Leaf</tissue>
    </source>
</reference>
<dbReference type="SUPFAM" id="SSF56672">
    <property type="entry name" value="DNA/RNA polymerases"/>
    <property type="match status" value="1"/>
</dbReference>
<gene>
    <name evidence="3" type="ORF">QYE76_017623</name>
</gene>
<sequence length="459" mass="49591">MQLRHRACAYGAARLDDLFGTLTAPPPRALRRPRAPAPTASAPRAASTGRAARCPAGQTGLVPVMPALLRSNRTRRHTAPSSRSPNRPGRAQAARAAHQPSNRPCPDCRSCPAASLSGVSNLAARAPAAKCVPWTGSTSPPWTPSPTSSPPPFAVQCRSWRAAMSDEYQALVNNATWSLVPRPPRANVVTGKWIFRQKFHSDGTLARNKAAGCSWVLSAPASTMRRRSAPLSSLLRRLFFTLLSPAPGPYGFDVKNAFLHGSLDEAPRAWYHRFASYIATLGFVASATDTSLFVLHSAVDTAYLLLYVDDIIVTASSTSLLEGLLARLHSEFAMTDLGDLHYFLGMKLHASSSTALVAYSDADWAGCPDSRRSTSGYCVYFGDSLISWSSKRQTTVSRSSAEAEYRAVAHAVAECCWLRQLLQELHRPLSSATLSTQTTSPPSTCPRIRCNINVPSTSR</sequence>
<accession>A0AAD8QCI6</accession>
<dbReference type="Proteomes" id="UP001231189">
    <property type="component" value="Unassembled WGS sequence"/>
</dbReference>
<protein>
    <recommendedName>
        <fullName evidence="2">Reverse transcriptase Ty1/copia-type domain-containing protein</fullName>
    </recommendedName>
</protein>
<feature type="domain" description="Reverse transcriptase Ty1/copia-type" evidence="2">
    <location>
        <begin position="263"/>
        <end position="353"/>
    </location>
</feature>
<evidence type="ECO:0000259" key="2">
    <source>
        <dbReference type="Pfam" id="PF07727"/>
    </source>
</evidence>
<proteinExistence type="predicted"/>
<dbReference type="Pfam" id="PF07727">
    <property type="entry name" value="RVT_2"/>
    <property type="match status" value="1"/>
</dbReference>
<feature type="compositionally biased region" description="Low complexity" evidence="1">
    <location>
        <begin position="37"/>
        <end position="53"/>
    </location>
</feature>
<comment type="caution">
    <text evidence="3">The sequence shown here is derived from an EMBL/GenBank/DDBJ whole genome shotgun (WGS) entry which is preliminary data.</text>
</comment>
<evidence type="ECO:0000313" key="4">
    <source>
        <dbReference type="Proteomes" id="UP001231189"/>
    </source>
</evidence>
<evidence type="ECO:0000313" key="3">
    <source>
        <dbReference type="EMBL" id="KAK1599905.1"/>
    </source>
</evidence>
<dbReference type="PANTHER" id="PTHR11439:SF524">
    <property type="entry name" value="RNA-DIRECTED DNA POLYMERASE, PROTEIN KINASE RLK-PELLE-DLSV FAMILY"/>
    <property type="match status" value="1"/>
</dbReference>
<feature type="region of interest" description="Disordered" evidence="1">
    <location>
        <begin position="24"/>
        <end position="105"/>
    </location>
</feature>
<evidence type="ECO:0000256" key="1">
    <source>
        <dbReference type="SAM" id="MobiDB-lite"/>
    </source>
</evidence>
<dbReference type="InterPro" id="IPR013103">
    <property type="entry name" value="RVT_2"/>
</dbReference>
<dbReference type="AlphaFoldDB" id="A0AAD8QCI6"/>
<dbReference type="InterPro" id="IPR043502">
    <property type="entry name" value="DNA/RNA_pol_sf"/>
</dbReference>
<keyword evidence="4" id="KW-1185">Reference proteome</keyword>
<dbReference type="EMBL" id="JAUUTY010000571">
    <property type="protein sequence ID" value="KAK1599905.1"/>
    <property type="molecule type" value="Genomic_DNA"/>
</dbReference>
<name>A0AAD8QCI6_LOLMU</name>
<dbReference type="PANTHER" id="PTHR11439">
    <property type="entry name" value="GAG-POL-RELATED RETROTRANSPOSON"/>
    <property type="match status" value="1"/>
</dbReference>
<dbReference type="CDD" id="cd09272">
    <property type="entry name" value="RNase_HI_RT_Ty1"/>
    <property type="match status" value="1"/>
</dbReference>
<organism evidence="3 4">
    <name type="scientific">Lolium multiflorum</name>
    <name type="common">Italian ryegrass</name>
    <name type="synonym">Lolium perenne subsp. multiflorum</name>
    <dbReference type="NCBI Taxonomy" id="4521"/>
    <lineage>
        <taxon>Eukaryota</taxon>
        <taxon>Viridiplantae</taxon>
        <taxon>Streptophyta</taxon>
        <taxon>Embryophyta</taxon>
        <taxon>Tracheophyta</taxon>
        <taxon>Spermatophyta</taxon>
        <taxon>Magnoliopsida</taxon>
        <taxon>Liliopsida</taxon>
        <taxon>Poales</taxon>
        <taxon>Poaceae</taxon>
        <taxon>BOP clade</taxon>
        <taxon>Pooideae</taxon>
        <taxon>Poodae</taxon>
        <taxon>Poeae</taxon>
        <taxon>Poeae Chloroplast Group 2 (Poeae type)</taxon>
        <taxon>Loliodinae</taxon>
        <taxon>Loliinae</taxon>
        <taxon>Lolium</taxon>
    </lineage>
</organism>